<dbReference type="PANTHER" id="PTHR43415">
    <property type="entry name" value="SPERMIDINE N(1)-ACETYLTRANSFERASE"/>
    <property type="match status" value="1"/>
</dbReference>
<dbReference type="InterPro" id="IPR016181">
    <property type="entry name" value="Acyl_CoA_acyltransferase"/>
</dbReference>
<gene>
    <name evidence="2" type="ORF">JRV97_03260</name>
</gene>
<evidence type="ECO:0000259" key="1">
    <source>
        <dbReference type="PROSITE" id="PS51186"/>
    </source>
</evidence>
<dbReference type="Gene3D" id="3.40.630.30">
    <property type="match status" value="1"/>
</dbReference>
<dbReference type="Proteomes" id="UP001232493">
    <property type="component" value="Chromosome"/>
</dbReference>
<name>A0ABY8PSK4_9BACT</name>
<evidence type="ECO:0000313" key="2">
    <source>
        <dbReference type="EMBL" id="WGS65589.1"/>
    </source>
</evidence>
<organism evidence="2 3">
    <name type="scientific">Marinitoga aeolica</name>
    <dbReference type="NCBI Taxonomy" id="2809031"/>
    <lineage>
        <taxon>Bacteria</taxon>
        <taxon>Thermotogati</taxon>
        <taxon>Thermotogota</taxon>
        <taxon>Thermotogae</taxon>
        <taxon>Petrotogales</taxon>
        <taxon>Petrotogaceae</taxon>
        <taxon>Marinitoga</taxon>
    </lineage>
</organism>
<sequence length="181" mass="21249">MLEGKKVRLRAYSKDDLKEVLEYINDYEVKKYLMPGIPFPFRIEDEEKWYESNNPMGNGKYSFAIERIEDNKYIGGCGINDVDWKNSVATVGIFLGKPFLNNGYGTEAMELLVGFIFNEMNINKIKLHVFSFNKRAIRSYEKVGFKVEGVLREQIFREGKYHDEIIMGILRREWHKKTAVE</sequence>
<dbReference type="PROSITE" id="PS51186">
    <property type="entry name" value="GNAT"/>
    <property type="match status" value="1"/>
</dbReference>
<proteinExistence type="predicted"/>
<evidence type="ECO:0000313" key="3">
    <source>
        <dbReference type="Proteomes" id="UP001232493"/>
    </source>
</evidence>
<accession>A0ABY8PSK4</accession>
<dbReference type="PANTHER" id="PTHR43415:SF3">
    <property type="entry name" value="GNAT-FAMILY ACETYLTRANSFERASE"/>
    <property type="match status" value="1"/>
</dbReference>
<dbReference type="InterPro" id="IPR000182">
    <property type="entry name" value="GNAT_dom"/>
</dbReference>
<dbReference type="SUPFAM" id="SSF55729">
    <property type="entry name" value="Acyl-CoA N-acyltransferases (Nat)"/>
    <property type="match status" value="1"/>
</dbReference>
<feature type="domain" description="N-acetyltransferase" evidence="1">
    <location>
        <begin position="7"/>
        <end position="172"/>
    </location>
</feature>
<dbReference type="EMBL" id="CP069362">
    <property type="protein sequence ID" value="WGS65589.1"/>
    <property type="molecule type" value="Genomic_DNA"/>
</dbReference>
<reference evidence="2 3" key="1">
    <citation type="submission" date="2021-02" db="EMBL/GenBank/DDBJ databases">
        <title>Characterization of Marinitoga sp. nov. str. BP5-C20A.</title>
        <authorList>
            <person name="Erauso G."/>
            <person name="Postec A."/>
        </authorList>
    </citation>
    <scope>NUCLEOTIDE SEQUENCE [LARGE SCALE GENOMIC DNA]</scope>
    <source>
        <strain evidence="2 3">BP5-C20A</strain>
    </source>
</reference>
<dbReference type="RefSeq" id="WP_281000165.1">
    <property type="nucleotide sequence ID" value="NZ_CP069362.1"/>
</dbReference>
<protein>
    <submittedName>
        <fullName evidence="2">GNAT family N-acetyltransferase</fullName>
    </submittedName>
</protein>
<keyword evidence="3" id="KW-1185">Reference proteome</keyword>
<dbReference type="Pfam" id="PF13302">
    <property type="entry name" value="Acetyltransf_3"/>
    <property type="match status" value="1"/>
</dbReference>